<evidence type="ECO:0000313" key="1">
    <source>
        <dbReference type="Ensembl" id="ENSBTAP00000004325.6"/>
    </source>
</evidence>
<organism evidence="1 2">
    <name type="scientific">Bos taurus</name>
    <name type="common">Bovine</name>
    <dbReference type="NCBI Taxonomy" id="9913"/>
    <lineage>
        <taxon>Eukaryota</taxon>
        <taxon>Metazoa</taxon>
        <taxon>Chordata</taxon>
        <taxon>Craniata</taxon>
        <taxon>Vertebrata</taxon>
        <taxon>Euteleostomi</taxon>
        <taxon>Mammalia</taxon>
        <taxon>Eutheria</taxon>
        <taxon>Laurasiatheria</taxon>
        <taxon>Artiodactyla</taxon>
        <taxon>Ruminantia</taxon>
        <taxon>Pecora</taxon>
        <taxon>Bovidae</taxon>
        <taxon>Bovinae</taxon>
        <taxon>Bos</taxon>
    </lineage>
</organism>
<dbReference type="GO" id="GO:0000172">
    <property type="term" value="C:ribonuclease MRP complex"/>
    <property type="evidence" value="ECO:0000318"/>
    <property type="project" value="GO_Central"/>
</dbReference>
<name>F1MZC3_BOVIN</name>
<dbReference type="InterPro" id="IPR013893">
    <property type="entry name" value="RNase_P_Rpp40"/>
</dbReference>
<evidence type="ECO:0000313" key="3">
    <source>
        <dbReference type="VGNC" id="VGNC:34125"/>
    </source>
</evidence>
<dbReference type="GO" id="GO:0000447">
    <property type="term" value="P:endonucleolytic cleavage in ITS1 to separate SSU-rRNA from 5.8S rRNA and LSU-rRNA from tricistronic rRNA transcript (SSU-rRNA, 5.8S rRNA, LSU-rRNA)"/>
    <property type="evidence" value="ECO:0000318"/>
    <property type="project" value="GO_Central"/>
</dbReference>
<protein>
    <submittedName>
        <fullName evidence="1">Ribonuclease P/MRP subunit p40</fullName>
    </submittedName>
</protein>
<dbReference type="AlphaFoldDB" id="F1MZC3"/>
<dbReference type="HOGENOM" id="CLU_065211_0_0_1"/>
<keyword evidence="2" id="KW-1185">Reference proteome</keyword>
<dbReference type="VEuPathDB" id="HostDB:ENSBTAG00000003332"/>
<dbReference type="GO" id="GO:0004526">
    <property type="term" value="F:ribonuclease P activity"/>
    <property type="evidence" value="ECO:0007669"/>
    <property type="project" value="Ensembl"/>
</dbReference>
<dbReference type="Ensembl" id="ENSBTAT00000004325.8">
    <property type="protein sequence ID" value="ENSBTAP00000004325.6"/>
    <property type="gene ID" value="ENSBTAG00000003332.8"/>
</dbReference>
<gene>
    <name evidence="1 3" type="primary">RPP40</name>
</gene>
<sequence length="371" mass="42111">MATLRRLREVPRHLLVCEKSNFGHDKSRHRHLVETHYYNYRVSFLIPECGILSKELKDLVMGFGPYYFVKGLPLYELITHEFINTFVKKGSCYALTYNTNIDEDNTVALLPNGKLILSLDKDTYEETGLQGRPSQYSGRKTMRFIVSIDLMDLSSNLDSKKYKRVSWAFKEKKPLKFDFLLAWHQTAALFGVSEGAEGSTMMSYFSGYGIQEHQPKIALSTTPDLRCPVLRSGLLGGEPEAACSAHELFDWLGAVFSHADLNNEPYNFVSTYCCPQPSSVVAQASLCSVTGFLLPERICVLLEQLCRYFDEPKLAPWVTLSVQGFADSPVSWRESEHGFQKGGEHLYNFVIFNNRDYWLQMAVGADDDCPP</sequence>
<reference evidence="1" key="2">
    <citation type="submission" date="2025-08" db="UniProtKB">
        <authorList>
            <consortium name="Ensembl"/>
        </authorList>
    </citation>
    <scope>IDENTIFICATION</scope>
    <source>
        <strain evidence="1">Hereford</strain>
    </source>
</reference>
<reference evidence="1" key="1">
    <citation type="submission" date="2018-03" db="EMBL/GenBank/DDBJ databases">
        <title>ARS-UCD1.2.</title>
        <authorList>
            <person name="Rosen B.D."/>
            <person name="Bickhart D.M."/>
            <person name="Koren S."/>
            <person name="Schnabel R.D."/>
            <person name="Hall R."/>
            <person name="Zimin A."/>
            <person name="Dreischer C."/>
            <person name="Schultheiss S."/>
            <person name="Schroeder S.G."/>
            <person name="Elsik C.G."/>
            <person name="Couldrey C."/>
            <person name="Liu G.E."/>
            <person name="Van Tassell C.P."/>
            <person name="Phillippy A.M."/>
            <person name="Smith T.P.L."/>
            <person name="Medrano J.F."/>
        </authorList>
    </citation>
    <scope>NUCLEOTIDE SEQUENCE [LARGE SCALE GENOMIC DNA]</scope>
    <source>
        <strain evidence="1">Hereford</strain>
    </source>
</reference>
<dbReference type="PANTHER" id="PTHR15396">
    <property type="entry name" value="RIBONUCLEASE P PROTEIN SUBUNIT P40"/>
    <property type="match status" value="1"/>
</dbReference>
<accession>F1MZC3</accession>
<dbReference type="FunCoup" id="F1MZC3">
    <property type="interactions" value="1006"/>
</dbReference>
<dbReference type="GO" id="GO:0033204">
    <property type="term" value="F:ribonuclease P RNA binding"/>
    <property type="evidence" value="ECO:0007669"/>
    <property type="project" value="Ensembl"/>
</dbReference>
<reference evidence="1" key="3">
    <citation type="submission" date="2025-09" db="UniProtKB">
        <authorList>
            <consortium name="Ensembl"/>
        </authorList>
    </citation>
    <scope>IDENTIFICATION</scope>
    <source>
        <strain evidence="1">Hereford</strain>
    </source>
</reference>
<dbReference type="VGNC" id="VGNC:34125">
    <property type="gene designation" value="RPP40"/>
</dbReference>
<dbReference type="Proteomes" id="UP000009136">
    <property type="component" value="Chromosome 23"/>
</dbReference>
<dbReference type="InParanoid" id="F1MZC3"/>
<proteinExistence type="predicted"/>
<dbReference type="Pfam" id="PF08584">
    <property type="entry name" value="Ribonuc_P_40"/>
    <property type="match status" value="1"/>
</dbReference>
<evidence type="ECO:0000313" key="2">
    <source>
        <dbReference type="Proteomes" id="UP000009136"/>
    </source>
</evidence>
<dbReference type="GeneTree" id="ENSGT00390000014167"/>
<dbReference type="GO" id="GO:0001682">
    <property type="term" value="P:tRNA 5'-leader removal"/>
    <property type="evidence" value="ECO:0000318"/>
    <property type="project" value="GO_Central"/>
</dbReference>
<dbReference type="PANTHER" id="PTHR15396:SF1">
    <property type="entry name" value="RIBONUCLEASE P PROTEIN SUBUNIT P40"/>
    <property type="match status" value="1"/>
</dbReference>
<dbReference type="GO" id="GO:0030681">
    <property type="term" value="C:multimeric ribonuclease P complex"/>
    <property type="evidence" value="ECO:0000318"/>
    <property type="project" value="GO_Central"/>
</dbReference>
<dbReference type="Bgee" id="ENSBTAG00000003332">
    <property type="expression patterns" value="Expressed in oocyte and 104 other cell types or tissues"/>
</dbReference>
<dbReference type="Reactome" id="R-BTA-6791226">
    <property type="pathway name" value="Major pathway of rRNA processing in the nucleolus and cytosol"/>
</dbReference>